<dbReference type="Proteomes" id="UP000681967">
    <property type="component" value="Unassembled WGS sequence"/>
</dbReference>
<dbReference type="Pfam" id="PF13855">
    <property type="entry name" value="LRR_8"/>
    <property type="match status" value="2"/>
</dbReference>
<feature type="region of interest" description="Disordered" evidence="6">
    <location>
        <begin position="500"/>
        <end position="520"/>
    </location>
</feature>
<evidence type="ECO:0000256" key="6">
    <source>
        <dbReference type="SAM" id="MobiDB-lite"/>
    </source>
</evidence>
<keyword evidence="2" id="KW-0433">Leucine-rich repeat</keyword>
<dbReference type="AlphaFoldDB" id="A0A8S2PNC1"/>
<evidence type="ECO:0000259" key="7">
    <source>
        <dbReference type="PROSITE" id="PS51675"/>
    </source>
</evidence>
<keyword evidence="3" id="KW-0808">Transferase</keyword>
<sequence>MSTAVEEETSSTTNDVESTVKVSKNQQRKQKRYELMLERRKSKRKEEKAKQKQRRIDKIRKAEDPSLLTRHGLKSNRMENSSCRIRICIDCRYDSMMSDKDVGSLQKQIAFCYSANRRALAPCQFYVTNIDGQLDKRLEKNSAKNWDIHLRNEPLEQVFPHEDILYLTSESENVLSSTEPLDERTVYVIGGIVDHNSRKGLCYQLALQNKWRHARLPIDEFIKMNTRRVLACNHVHNNQLTTLPDAMRGLRALEKLVLSQNQLTILPDGFYFCSSLLSLNLSRNRLTKLSNKIGQLSYLQELDLSENEFELFPKEIGFLTKLTKLTVAKNRLRALPHEFGALYNLRSLDLSHNQLTQLPESFGDLINLEEIYVNANRLTIFPCFNQCSRLKEIHMADNQLTEITDNQLTALLTLISLNLRGNKIHTLPDQIALLPNLERLDVTNNDLSDLPSKIALNKKIKNISMTGNPLGKIRKDVIRLGTDSIMKYLRNRLTIDDGTASSTEQQTFDIPKSTETDDERKRRLYTEHHVVRTTGTFDYSHKNVSTLSNESIELIIKEKPTHVNLAKNKFTEMPIELVRLAESLLHLDMSANGLLQLNSQVGQLKELRFLDLSTNRLTDLPSELSSLEHLQIINLSMN</sequence>
<dbReference type="InterPro" id="IPR003591">
    <property type="entry name" value="Leu-rich_rpt_typical-subtyp"/>
</dbReference>
<dbReference type="InterPro" id="IPR038459">
    <property type="entry name" value="MT_TRM10-typ_sf"/>
</dbReference>
<dbReference type="SMART" id="SM00364">
    <property type="entry name" value="LRR_BAC"/>
    <property type="match status" value="11"/>
</dbReference>
<evidence type="ECO:0000256" key="2">
    <source>
        <dbReference type="ARBA" id="ARBA00022614"/>
    </source>
</evidence>
<dbReference type="PANTHER" id="PTHR48051:SF1">
    <property type="entry name" value="RAS SUPPRESSOR PROTEIN 1"/>
    <property type="match status" value="1"/>
</dbReference>
<keyword evidence="5" id="KW-0677">Repeat</keyword>
<dbReference type="InterPro" id="IPR050216">
    <property type="entry name" value="LRR_domain-containing"/>
</dbReference>
<dbReference type="GO" id="GO:0005737">
    <property type="term" value="C:cytoplasm"/>
    <property type="evidence" value="ECO:0007669"/>
    <property type="project" value="TreeGrafter"/>
</dbReference>
<dbReference type="FunFam" id="3.80.10.10:FF:000116">
    <property type="entry name" value="Leucine-rich repeat-containing protein 40"/>
    <property type="match status" value="1"/>
</dbReference>
<dbReference type="InterPro" id="IPR001611">
    <property type="entry name" value="Leu-rich_rpt"/>
</dbReference>
<evidence type="ECO:0000313" key="9">
    <source>
        <dbReference type="Proteomes" id="UP000681967"/>
    </source>
</evidence>
<dbReference type="SUPFAM" id="SSF52058">
    <property type="entry name" value="L domain-like"/>
    <property type="match status" value="2"/>
</dbReference>
<evidence type="ECO:0000256" key="5">
    <source>
        <dbReference type="ARBA" id="ARBA00022737"/>
    </source>
</evidence>
<evidence type="ECO:0000256" key="3">
    <source>
        <dbReference type="ARBA" id="ARBA00022679"/>
    </source>
</evidence>
<feature type="compositionally biased region" description="Basic and acidic residues" evidence="6">
    <location>
        <begin position="32"/>
        <end position="63"/>
    </location>
</feature>
<proteinExistence type="predicted"/>
<keyword evidence="1" id="KW-0489">Methyltransferase</keyword>
<evidence type="ECO:0000256" key="1">
    <source>
        <dbReference type="ARBA" id="ARBA00022603"/>
    </source>
</evidence>
<keyword evidence="4" id="KW-0949">S-adenosyl-L-methionine</keyword>
<dbReference type="GO" id="GO:0008168">
    <property type="term" value="F:methyltransferase activity"/>
    <property type="evidence" value="ECO:0007669"/>
    <property type="project" value="UniProtKB-KW"/>
</dbReference>
<evidence type="ECO:0000256" key="4">
    <source>
        <dbReference type="ARBA" id="ARBA00022691"/>
    </source>
</evidence>
<dbReference type="Gene3D" id="3.40.1280.30">
    <property type="match status" value="1"/>
</dbReference>
<gene>
    <name evidence="8" type="ORF">BYL167_LOCUS17113</name>
</gene>
<dbReference type="PANTHER" id="PTHR48051">
    <property type="match status" value="1"/>
</dbReference>
<feature type="non-terminal residue" evidence="8">
    <location>
        <position position="1"/>
    </location>
</feature>
<dbReference type="Pfam" id="PF00560">
    <property type="entry name" value="LRR_1"/>
    <property type="match status" value="2"/>
</dbReference>
<name>A0A8S2PNC1_9BILA</name>
<dbReference type="InterPro" id="IPR028564">
    <property type="entry name" value="MT_TRM10-typ"/>
</dbReference>
<comment type="caution">
    <text evidence="8">The sequence shown here is derived from an EMBL/GenBank/DDBJ whole genome shotgun (WGS) entry which is preliminary data.</text>
</comment>
<dbReference type="FunFam" id="3.80.10.10:FF:001164">
    <property type="entry name" value="GH01279p"/>
    <property type="match status" value="1"/>
</dbReference>
<organism evidence="8 9">
    <name type="scientific">Rotaria magnacalcarata</name>
    <dbReference type="NCBI Taxonomy" id="392030"/>
    <lineage>
        <taxon>Eukaryota</taxon>
        <taxon>Metazoa</taxon>
        <taxon>Spiralia</taxon>
        <taxon>Gnathifera</taxon>
        <taxon>Rotifera</taxon>
        <taxon>Eurotatoria</taxon>
        <taxon>Bdelloidea</taxon>
        <taxon>Philodinida</taxon>
        <taxon>Philodinidae</taxon>
        <taxon>Rotaria</taxon>
    </lineage>
</organism>
<dbReference type="EMBL" id="CAJOBH010006698">
    <property type="protein sequence ID" value="CAF4063698.1"/>
    <property type="molecule type" value="Genomic_DNA"/>
</dbReference>
<dbReference type="PRINTS" id="PR00019">
    <property type="entry name" value="LEURICHRPT"/>
</dbReference>
<dbReference type="InterPro" id="IPR032675">
    <property type="entry name" value="LRR_dom_sf"/>
</dbReference>
<evidence type="ECO:0000313" key="8">
    <source>
        <dbReference type="EMBL" id="CAF4063698.1"/>
    </source>
</evidence>
<dbReference type="SMART" id="SM00369">
    <property type="entry name" value="LRR_TYP"/>
    <property type="match status" value="9"/>
</dbReference>
<protein>
    <recommendedName>
        <fullName evidence="7">SAM-dependent MTase TRM10-type domain-containing protein</fullName>
    </recommendedName>
</protein>
<dbReference type="PROSITE" id="PS51675">
    <property type="entry name" value="SAM_MT_TRM10"/>
    <property type="match status" value="1"/>
</dbReference>
<reference evidence="8" key="1">
    <citation type="submission" date="2021-02" db="EMBL/GenBank/DDBJ databases">
        <authorList>
            <person name="Nowell W R."/>
        </authorList>
    </citation>
    <scope>NUCLEOTIDE SEQUENCE</scope>
</reference>
<dbReference type="Gene3D" id="3.80.10.10">
    <property type="entry name" value="Ribonuclease Inhibitor"/>
    <property type="match status" value="3"/>
</dbReference>
<feature type="domain" description="SAM-dependent MTase TRM10-type" evidence="7">
    <location>
        <begin position="68"/>
        <end position="265"/>
    </location>
</feature>
<feature type="region of interest" description="Disordered" evidence="6">
    <location>
        <begin position="1"/>
        <end position="63"/>
    </location>
</feature>
<dbReference type="PROSITE" id="PS51450">
    <property type="entry name" value="LRR"/>
    <property type="match status" value="5"/>
</dbReference>
<feature type="non-terminal residue" evidence="8">
    <location>
        <position position="638"/>
    </location>
</feature>
<dbReference type="GO" id="GO:0032259">
    <property type="term" value="P:methylation"/>
    <property type="evidence" value="ECO:0007669"/>
    <property type="project" value="UniProtKB-KW"/>
</dbReference>
<accession>A0A8S2PNC1</accession>
<feature type="compositionally biased region" description="Polar residues" evidence="6">
    <location>
        <begin position="14"/>
        <end position="25"/>
    </location>
</feature>